<gene>
    <name evidence="3" type="ORF">GCM10023149_04690</name>
</gene>
<accession>A0ABP8FSM5</accession>
<feature type="transmembrane region" description="Helical" evidence="1">
    <location>
        <begin position="63"/>
        <end position="79"/>
    </location>
</feature>
<comment type="caution">
    <text evidence="3">The sequence shown here is derived from an EMBL/GenBank/DDBJ whole genome shotgun (WGS) entry which is preliminary data.</text>
</comment>
<keyword evidence="4" id="KW-1185">Reference proteome</keyword>
<evidence type="ECO:0000256" key="1">
    <source>
        <dbReference type="SAM" id="Phobius"/>
    </source>
</evidence>
<evidence type="ECO:0000259" key="2">
    <source>
        <dbReference type="Pfam" id="PF26604"/>
    </source>
</evidence>
<dbReference type="InterPro" id="IPR058058">
    <property type="entry name" value="CBU_0592-like"/>
</dbReference>
<keyword evidence="1" id="KW-0472">Membrane</keyword>
<dbReference type="RefSeq" id="WP_345209378.1">
    <property type="nucleotide sequence ID" value="NZ_BAABFT010000001.1"/>
</dbReference>
<dbReference type="Proteomes" id="UP001500582">
    <property type="component" value="Unassembled WGS sequence"/>
</dbReference>
<evidence type="ECO:0000313" key="4">
    <source>
        <dbReference type="Proteomes" id="UP001500582"/>
    </source>
</evidence>
<sequence length="92" mass="10547">MHHLFGKTFFDGIGWFGALFYLVSYFLLIIKKWRSTSFAFHLCNILGGLLLSGSALYDVSYPGAFINFAWALIAMYGMYTDQFKKGRPENQD</sequence>
<evidence type="ECO:0000313" key="3">
    <source>
        <dbReference type="EMBL" id="GAA4310113.1"/>
    </source>
</evidence>
<dbReference type="NCBIfam" id="NF047864">
    <property type="entry name" value="CBU_0592_membra"/>
    <property type="match status" value="1"/>
</dbReference>
<feature type="transmembrane region" description="Helical" evidence="1">
    <location>
        <begin position="12"/>
        <end position="30"/>
    </location>
</feature>
<protein>
    <recommendedName>
        <fullName evidence="2">CBU-0592-like domain-containing protein</fullName>
    </recommendedName>
</protein>
<feature type="transmembrane region" description="Helical" evidence="1">
    <location>
        <begin position="37"/>
        <end position="57"/>
    </location>
</feature>
<keyword evidence="1" id="KW-1133">Transmembrane helix</keyword>
<feature type="domain" description="CBU-0592-like" evidence="2">
    <location>
        <begin position="11"/>
        <end position="79"/>
    </location>
</feature>
<dbReference type="Pfam" id="PF26604">
    <property type="entry name" value="CBU_0592"/>
    <property type="match status" value="1"/>
</dbReference>
<name>A0ABP8FSM5_9SPHI</name>
<dbReference type="EMBL" id="BAABFT010000001">
    <property type="protein sequence ID" value="GAA4310113.1"/>
    <property type="molecule type" value="Genomic_DNA"/>
</dbReference>
<keyword evidence="1" id="KW-0812">Transmembrane</keyword>
<proteinExistence type="predicted"/>
<organism evidence="3 4">
    <name type="scientific">Mucilaginibacter gynuensis</name>
    <dbReference type="NCBI Taxonomy" id="1302236"/>
    <lineage>
        <taxon>Bacteria</taxon>
        <taxon>Pseudomonadati</taxon>
        <taxon>Bacteroidota</taxon>
        <taxon>Sphingobacteriia</taxon>
        <taxon>Sphingobacteriales</taxon>
        <taxon>Sphingobacteriaceae</taxon>
        <taxon>Mucilaginibacter</taxon>
    </lineage>
</organism>
<reference evidence="4" key="1">
    <citation type="journal article" date="2019" name="Int. J. Syst. Evol. Microbiol.">
        <title>The Global Catalogue of Microorganisms (GCM) 10K type strain sequencing project: providing services to taxonomists for standard genome sequencing and annotation.</title>
        <authorList>
            <consortium name="The Broad Institute Genomics Platform"/>
            <consortium name="The Broad Institute Genome Sequencing Center for Infectious Disease"/>
            <person name="Wu L."/>
            <person name="Ma J."/>
        </authorList>
    </citation>
    <scope>NUCLEOTIDE SEQUENCE [LARGE SCALE GENOMIC DNA]</scope>
    <source>
        <strain evidence="4">JCM 17705</strain>
    </source>
</reference>